<dbReference type="PANTHER" id="PTHR45867">
    <property type="entry name" value="PURPLE ACID PHOSPHATASE"/>
    <property type="match status" value="1"/>
</dbReference>
<name>A0ABS3BDT5_9GAMM</name>
<dbReference type="InterPro" id="IPR004843">
    <property type="entry name" value="Calcineurin-like_PHP"/>
</dbReference>
<keyword evidence="5" id="KW-1185">Reference proteome</keyword>
<dbReference type="InterPro" id="IPR029052">
    <property type="entry name" value="Metallo-depent_PP-like"/>
</dbReference>
<evidence type="ECO:0000256" key="2">
    <source>
        <dbReference type="SAM" id="SignalP"/>
    </source>
</evidence>
<evidence type="ECO:0000313" key="4">
    <source>
        <dbReference type="EMBL" id="MBN7769799.1"/>
    </source>
</evidence>
<dbReference type="InterPro" id="IPR013783">
    <property type="entry name" value="Ig-like_fold"/>
</dbReference>
<feature type="region of interest" description="Disordered" evidence="1">
    <location>
        <begin position="23"/>
        <end position="48"/>
    </location>
</feature>
<dbReference type="SUPFAM" id="SSF56300">
    <property type="entry name" value="Metallo-dependent phosphatases"/>
    <property type="match status" value="1"/>
</dbReference>
<protein>
    <submittedName>
        <fullName evidence="4">Metallophosphoesterase</fullName>
    </submittedName>
</protein>
<dbReference type="Pfam" id="PF00149">
    <property type="entry name" value="Metallophos"/>
    <property type="match status" value="1"/>
</dbReference>
<organism evidence="4 5">
    <name type="scientific">Marinobacter daepoensis</name>
    <dbReference type="NCBI Taxonomy" id="262077"/>
    <lineage>
        <taxon>Bacteria</taxon>
        <taxon>Pseudomonadati</taxon>
        <taxon>Pseudomonadota</taxon>
        <taxon>Gammaproteobacteria</taxon>
        <taxon>Pseudomonadales</taxon>
        <taxon>Marinobacteraceae</taxon>
        <taxon>Marinobacter</taxon>
    </lineage>
</organism>
<keyword evidence="2" id="KW-0732">Signal</keyword>
<evidence type="ECO:0000256" key="1">
    <source>
        <dbReference type="SAM" id="MobiDB-lite"/>
    </source>
</evidence>
<feature type="chain" id="PRO_5045598970" evidence="2">
    <location>
        <begin position="20"/>
        <end position="814"/>
    </location>
</feature>
<sequence>MSSPYRILLAAGASALLLAGCNDSSSGSDTDTTPGAELPETELPGKPDPVVVPAPEADQSPEFIVRPYLQAPGSDSMTVMFETENTEPQVWVRPFGSSEEFLKLDAEVHSEDGLVYRAVASGLESHRLYEYYVLTNDAEGIERVTQAFAFKTWPDASDNVEEARFIAISDTQLDREIYEVVLNNVVTDGFMTEECDGNQPQTCAENIAAITISGDVVQTGGNRSHWRNQLFGRMADITPYVPLVTVPGNHDYYYNAELELYRTYMSPPENGSVGYEDHWYFLDYLDLRLIGLDSYPISGAHGSFNRETLAVQRQWLRETLVDAEIQQKAFVMGMFHHGCLSEMWNVGESIGSCEMVSELEKYSDQTGAVTGHFFGHTHAYSRGQSLNTPHLWLNAASASGYIEPLNNSGHQANQISDYDTFEVSRSEFGYSILTYRFGPEASVTLQRKKGGYDDDTGFEVVDEVTFATKANNNLPQATAGMGELLATDIELAINVGAPEQVHEVQWQVSENENFEGPVFDIWGNETRRRNLFYDEAAQVSGDEYLGYETVDTQQGADIFTLDLSELLTFKTVRPGGDDHYRWNKRFSSQNTHVSSYDDYDGQSRPALGLKPGTTYYWRARVRDAQMNWSSWSDSYNFSLTGTRTENLLINGDAEAGDLSAWTVSNGLVSAIKAGNNGGFGAAEGDFYFTGRGFGQGMPSDCCLDSAFQRVDLSTYGDKIDAGQVYLDLSAQMATWTASDVPKLRIELRDAGDQPIAWNQPQERTSVSAKSWETQSLEGFLPANVRSVIVHIGGERKAGSDNDVYFDNVSLSLLY</sequence>
<feature type="domain" description="Calcineurin-like phosphoesterase" evidence="3">
    <location>
        <begin position="164"/>
        <end position="380"/>
    </location>
</feature>
<dbReference type="EMBL" id="JAFKDB010000008">
    <property type="protein sequence ID" value="MBN7769799.1"/>
    <property type="molecule type" value="Genomic_DNA"/>
</dbReference>
<dbReference type="PROSITE" id="PS51257">
    <property type="entry name" value="PROKAR_LIPOPROTEIN"/>
    <property type="match status" value="1"/>
</dbReference>
<proteinExistence type="predicted"/>
<dbReference type="Proteomes" id="UP000664344">
    <property type="component" value="Unassembled WGS sequence"/>
</dbReference>
<evidence type="ECO:0000259" key="3">
    <source>
        <dbReference type="Pfam" id="PF00149"/>
    </source>
</evidence>
<accession>A0ABS3BDT5</accession>
<dbReference type="Gene3D" id="3.60.21.10">
    <property type="match status" value="1"/>
</dbReference>
<evidence type="ECO:0000313" key="5">
    <source>
        <dbReference type="Proteomes" id="UP000664344"/>
    </source>
</evidence>
<feature type="compositionally biased region" description="Low complexity" evidence="1">
    <location>
        <begin position="23"/>
        <end position="33"/>
    </location>
</feature>
<dbReference type="RefSeq" id="WP_206557188.1">
    <property type="nucleotide sequence ID" value="NZ_JAFKDB010000008.1"/>
</dbReference>
<comment type="caution">
    <text evidence="4">The sequence shown here is derived from an EMBL/GenBank/DDBJ whole genome shotgun (WGS) entry which is preliminary data.</text>
</comment>
<gene>
    <name evidence="4" type="ORF">JYP53_07795</name>
</gene>
<reference evidence="4 5" key="1">
    <citation type="submission" date="2021-02" db="EMBL/GenBank/DDBJ databases">
        <title>PHA producing bacteria isolated from coastal sediment in Guangdong, Shenzhen.</title>
        <authorList>
            <person name="Zheng W."/>
            <person name="Yu S."/>
            <person name="Huang Y."/>
        </authorList>
    </citation>
    <scope>NUCLEOTIDE SEQUENCE [LARGE SCALE GENOMIC DNA]</scope>
    <source>
        <strain evidence="4 5">TN21-5</strain>
    </source>
</reference>
<dbReference type="PANTHER" id="PTHR45867:SF3">
    <property type="entry name" value="ACID PHOSPHATASE TYPE 7"/>
    <property type="match status" value="1"/>
</dbReference>
<dbReference type="Gene3D" id="2.60.120.260">
    <property type="entry name" value="Galactose-binding domain-like"/>
    <property type="match status" value="1"/>
</dbReference>
<feature type="signal peptide" evidence="2">
    <location>
        <begin position="1"/>
        <end position="19"/>
    </location>
</feature>
<dbReference type="Gene3D" id="2.60.40.10">
    <property type="entry name" value="Immunoglobulins"/>
    <property type="match status" value="1"/>
</dbReference>